<reference evidence="1 2" key="1">
    <citation type="submission" date="2015-03" db="EMBL/GenBank/DDBJ databases">
        <title>Genome sequencing of Methylobacterium tarhaniae DSM 25844.</title>
        <authorList>
            <person name="Chaudhry V."/>
            <person name="Patil P.B."/>
        </authorList>
    </citation>
    <scope>NUCLEOTIDE SEQUENCE [LARGE SCALE GENOMIC DNA]</scope>
    <source>
        <strain evidence="1 2">DSM 25844</strain>
    </source>
</reference>
<dbReference type="RefSeq" id="WP_048448811.1">
    <property type="nucleotide sequence ID" value="NZ_JBNNPJ010000059.1"/>
</dbReference>
<dbReference type="InterPro" id="IPR014177">
    <property type="entry name" value="Formate_DH_TAT-contain"/>
</dbReference>
<accession>A0A0J6TCM0</accession>
<dbReference type="InterPro" id="IPR006311">
    <property type="entry name" value="TAT_signal"/>
</dbReference>
<protein>
    <submittedName>
        <fullName evidence="1">Formate dehydrogenase</fullName>
    </submittedName>
</protein>
<dbReference type="OrthoDB" id="7876980at2"/>
<name>A0A0J6TCM0_9HYPH</name>
<evidence type="ECO:0000313" key="1">
    <source>
        <dbReference type="EMBL" id="KMO45020.1"/>
    </source>
</evidence>
<gene>
    <name evidence="1" type="ORF">VQ03_00115</name>
</gene>
<sequence length="79" mass="8526">MGQDDKTRKDGEAGIGRRQFFRALGGGTAAAAAAVASVPLGTTEAQAYDPGNAETRSRYRETDHVKAFYRTNGYETLKK</sequence>
<evidence type="ECO:0000313" key="2">
    <source>
        <dbReference type="Proteomes" id="UP000036449"/>
    </source>
</evidence>
<proteinExistence type="predicted"/>
<keyword evidence="2" id="KW-1185">Reference proteome</keyword>
<dbReference type="PATRIC" id="fig|1187852.3.peg.24"/>
<dbReference type="PROSITE" id="PS51318">
    <property type="entry name" value="TAT"/>
    <property type="match status" value="1"/>
</dbReference>
<organism evidence="1 2">
    <name type="scientific">Methylobacterium tarhaniae</name>
    <dbReference type="NCBI Taxonomy" id="1187852"/>
    <lineage>
        <taxon>Bacteria</taxon>
        <taxon>Pseudomonadati</taxon>
        <taxon>Pseudomonadota</taxon>
        <taxon>Alphaproteobacteria</taxon>
        <taxon>Hyphomicrobiales</taxon>
        <taxon>Methylobacteriaceae</taxon>
        <taxon>Methylobacterium</taxon>
    </lineage>
</organism>
<dbReference type="AlphaFoldDB" id="A0A0J6TCM0"/>
<dbReference type="EMBL" id="LABZ01000001">
    <property type="protein sequence ID" value="KMO45020.1"/>
    <property type="molecule type" value="Genomic_DNA"/>
</dbReference>
<dbReference type="PIRSF" id="PIRSF036704">
    <property type="entry name" value="UCP036704"/>
    <property type="match status" value="1"/>
</dbReference>
<dbReference type="NCBIfam" id="TIGR02811">
    <property type="entry name" value="formate_TAT"/>
    <property type="match status" value="1"/>
</dbReference>
<comment type="caution">
    <text evidence="1">The sequence shown here is derived from an EMBL/GenBank/DDBJ whole genome shotgun (WGS) entry which is preliminary data.</text>
</comment>
<dbReference type="Proteomes" id="UP000036449">
    <property type="component" value="Unassembled WGS sequence"/>
</dbReference>